<name>A0A929RW69_9BACT</name>
<dbReference type="Proteomes" id="UP000704068">
    <property type="component" value="Unassembled WGS sequence"/>
</dbReference>
<evidence type="ECO:0000313" key="3">
    <source>
        <dbReference type="Proteomes" id="UP000704068"/>
    </source>
</evidence>
<keyword evidence="1" id="KW-0732">Signal</keyword>
<accession>A0A929RW69</accession>
<feature type="signal peptide" evidence="1">
    <location>
        <begin position="1"/>
        <end position="18"/>
    </location>
</feature>
<proteinExistence type="predicted"/>
<organism evidence="2 3">
    <name type="scientific">Alloprevotella tannerae</name>
    <dbReference type="NCBI Taxonomy" id="76122"/>
    <lineage>
        <taxon>Bacteria</taxon>
        <taxon>Pseudomonadati</taxon>
        <taxon>Bacteroidota</taxon>
        <taxon>Bacteroidia</taxon>
        <taxon>Bacteroidales</taxon>
        <taxon>Prevotellaceae</taxon>
        <taxon>Alloprevotella</taxon>
    </lineage>
</organism>
<protein>
    <submittedName>
        <fullName evidence="2">DUF4294 domain-containing protein</fullName>
    </submittedName>
</protein>
<dbReference type="Pfam" id="PF14127">
    <property type="entry name" value="DUF4294"/>
    <property type="match status" value="1"/>
</dbReference>
<gene>
    <name evidence="2" type="ORF">HXK21_05160</name>
</gene>
<feature type="chain" id="PRO_5037205853" evidence="1">
    <location>
        <begin position="19"/>
        <end position="206"/>
    </location>
</feature>
<comment type="caution">
    <text evidence="2">The sequence shown here is derived from an EMBL/GenBank/DDBJ whole genome shotgun (WGS) entry which is preliminary data.</text>
</comment>
<dbReference type="RefSeq" id="WP_303763819.1">
    <property type="nucleotide sequence ID" value="NZ_JABZGR010000012.1"/>
</dbReference>
<dbReference type="AlphaFoldDB" id="A0A929RW69"/>
<reference evidence="2" key="1">
    <citation type="submission" date="2020-04" db="EMBL/GenBank/DDBJ databases">
        <title>Deep metagenomics examines the oral microbiome during advanced dental caries in children, revealing novel taxa and co-occurrences with host molecules.</title>
        <authorList>
            <person name="Baker J.L."/>
            <person name="Morton J.T."/>
            <person name="Dinis M."/>
            <person name="Alvarez R."/>
            <person name="Tran N.C."/>
            <person name="Knight R."/>
            <person name="Edlund A."/>
        </authorList>
    </citation>
    <scope>NUCLEOTIDE SEQUENCE</scope>
    <source>
        <strain evidence="2">JCVI_34_bin.1</strain>
    </source>
</reference>
<dbReference type="InterPro" id="IPR025636">
    <property type="entry name" value="DUF4294"/>
</dbReference>
<sequence length="206" mass="23875">MRRLLLLMILFPAFLSLAARPVAVEKAPDDSVALPIYVQVGKVKYKGDSIPHVILPTLYKYPPMEFKNEAERQEYNRLVSNIKLLLPMAKLVRYTIIETYDYLRLLPDKKSRQAHIDRMEADLKRRYGPMVRKLTRSQGRLLLKLIDRECNQTGYNIAKAFIGSFRANLYQSIGLLFGNSLSRHYDPNGDDRYTERVVRLVESGQI</sequence>
<dbReference type="EMBL" id="JABZGR010000012">
    <property type="protein sequence ID" value="MBF0970412.1"/>
    <property type="molecule type" value="Genomic_DNA"/>
</dbReference>
<evidence type="ECO:0000313" key="2">
    <source>
        <dbReference type="EMBL" id="MBF0970412.1"/>
    </source>
</evidence>
<evidence type="ECO:0000256" key="1">
    <source>
        <dbReference type="SAM" id="SignalP"/>
    </source>
</evidence>